<sequence>MSSSTYDNVTTHRKCSAGALSARAMPKKKSKNPDPNFPAPVNMRNDDGSLMYDDHGKLLKENIHITGARFADGTVQDLYIHPRATKHAGKFKGMEILLDERRKKELKQKNTECKGFKRADPHLKSCCMRRMLFNQPDFAAVKSCLEDTCAEHNCAVLFLPNDCELNPIEMVPLESMRRLVLRAHRFADAYRHGLSGSQGAWVARKYKGHRVPPAEFLQEMRATGIEREGNRNAGL</sequence>
<gene>
    <name evidence="2" type="ORF">GGX14DRAFT_538211</name>
</gene>
<reference evidence="2" key="1">
    <citation type="submission" date="2023-03" db="EMBL/GenBank/DDBJ databases">
        <title>Massive genome expansion in bonnet fungi (Mycena s.s.) driven by repeated elements and novel gene families across ecological guilds.</title>
        <authorList>
            <consortium name="Lawrence Berkeley National Laboratory"/>
            <person name="Harder C.B."/>
            <person name="Miyauchi S."/>
            <person name="Viragh M."/>
            <person name="Kuo A."/>
            <person name="Thoen E."/>
            <person name="Andreopoulos B."/>
            <person name="Lu D."/>
            <person name="Skrede I."/>
            <person name="Drula E."/>
            <person name="Henrissat B."/>
            <person name="Morin E."/>
            <person name="Kohler A."/>
            <person name="Barry K."/>
            <person name="LaButti K."/>
            <person name="Morin E."/>
            <person name="Salamov A."/>
            <person name="Lipzen A."/>
            <person name="Mereny Z."/>
            <person name="Hegedus B."/>
            <person name="Baldrian P."/>
            <person name="Stursova M."/>
            <person name="Weitz H."/>
            <person name="Taylor A."/>
            <person name="Grigoriev I.V."/>
            <person name="Nagy L.G."/>
            <person name="Martin F."/>
            <person name="Kauserud H."/>
        </authorList>
    </citation>
    <scope>NUCLEOTIDE SEQUENCE</scope>
    <source>
        <strain evidence="2">9144</strain>
    </source>
</reference>
<evidence type="ECO:0000313" key="3">
    <source>
        <dbReference type="Proteomes" id="UP001219525"/>
    </source>
</evidence>
<evidence type="ECO:0000256" key="1">
    <source>
        <dbReference type="SAM" id="MobiDB-lite"/>
    </source>
</evidence>
<accession>A0AAD6URX6</accession>
<evidence type="ECO:0000313" key="2">
    <source>
        <dbReference type="EMBL" id="KAJ7187638.1"/>
    </source>
</evidence>
<name>A0AAD6URX6_9AGAR</name>
<dbReference type="AlphaFoldDB" id="A0AAD6URX6"/>
<proteinExistence type="predicted"/>
<organism evidence="2 3">
    <name type="scientific">Mycena pura</name>
    <dbReference type="NCBI Taxonomy" id="153505"/>
    <lineage>
        <taxon>Eukaryota</taxon>
        <taxon>Fungi</taxon>
        <taxon>Dikarya</taxon>
        <taxon>Basidiomycota</taxon>
        <taxon>Agaricomycotina</taxon>
        <taxon>Agaricomycetes</taxon>
        <taxon>Agaricomycetidae</taxon>
        <taxon>Agaricales</taxon>
        <taxon>Marasmiineae</taxon>
        <taxon>Mycenaceae</taxon>
        <taxon>Mycena</taxon>
    </lineage>
</organism>
<keyword evidence="3" id="KW-1185">Reference proteome</keyword>
<feature type="region of interest" description="Disordered" evidence="1">
    <location>
        <begin position="17"/>
        <end position="40"/>
    </location>
</feature>
<dbReference type="EMBL" id="JARJCW010000189">
    <property type="protein sequence ID" value="KAJ7187638.1"/>
    <property type="molecule type" value="Genomic_DNA"/>
</dbReference>
<protein>
    <submittedName>
        <fullName evidence="2">Uncharacterized protein</fullName>
    </submittedName>
</protein>
<dbReference type="Proteomes" id="UP001219525">
    <property type="component" value="Unassembled WGS sequence"/>
</dbReference>
<comment type="caution">
    <text evidence="2">The sequence shown here is derived from an EMBL/GenBank/DDBJ whole genome shotgun (WGS) entry which is preliminary data.</text>
</comment>